<dbReference type="InterPro" id="IPR001563">
    <property type="entry name" value="Peptidase_S10"/>
</dbReference>
<name>A0A9P0AGB4_BEMTA</name>
<keyword evidence="9" id="KW-1185">Reference proteome</keyword>
<keyword evidence="3 7" id="KW-0645">Protease</keyword>
<dbReference type="Pfam" id="PF00450">
    <property type="entry name" value="Peptidase_S10"/>
    <property type="match status" value="1"/>
</dbReference>
<dbReference type="EC" id="3.4.16.-" evidence="7"/>
<evidence type="ECO:0000256" key="3">
    <source>
        <dbReference type="ARBA" id="ARBA00022670"/>
    </source>
</evidence>
<feature type="chain" id="PRO_5040528524" description="Carboxypeptidase" evidence="7">
    <location>
        <begin position="18"/>
        <end position="472"/>
    </location>
</feature>
<dbReference type="InterPro" id="IPR029058">
    <property type="entry name" value="AB_hydrolase_fold"/>
</dbReference>
<dbReference type="PANTHER" id="PTHR11802:SF472">
    <property type="entry name" value="SERINE CARBOXYPEPTIDASE CPVL-RELATED"/>
    <property type="match status" value="1"/>
</dbReference>
<evidence type="ECO:0000256" key="6">
    <source>
        <dbReference type="ARBA" id="ARBA00023180"/>
    </source>
</evidence>
<dbReference type="GO" id="GO:0006508">
    <property type="term" value="P:proteolysis"/>
    <property type="evidence" value="ECO:0007669"/>
    <property type="project" value="UniProtKB-KW"/>
</dbReference>
<accession>A0A9P0AGB4</accession>
<dbReference type="PANTHER" id="PTHR11802">
    <property type="entry name" value="SERINE PROTEASE FAMILY S10 SERINE CARBOXYPEPTIDASE"/>
    <property type="match status" value="1"/>
</dbReference>
<dbReference type="GO" id="GO:0004185">
    <property type="term" value="F:serine-type carboxypeptidase activity"/>
    <property type="evidence" value="ECO:0007669"/>
    <property type="project" value="UniProtKB-UniRule"/>
</dbReference>
<dbReference type="InterPro" id="IPR018202">
    <property type="entry name" value="Ser_caboxypep_ser_AS"/>
</dbReference>
<reference evidence="8" key="1">
    <citation type="submission" date="2021-12" db="EMBL/GenBank/DDBJ databases">
        <authorList>
            <person name="King R."/>
        </authorList>
    </citation>
    <scope>NUCLEOTIDE SEQUENCE</scope>
</reference>
<dbReference type="SUPFAM" id="SSF53474">
    <property type="entry name" value="alpha/beta-Hydrolases"/>
    <property type="match status" value="1"/>
</dbReference>
<proteinExistence type="inferred from homology"/>
<keyword evidence="2 7" id="KW-0121">Carboxypeptidase</keyword>
<dbReference type="PRINTS" id="PR00724">
    <property type="entry name" value="CRBOXYPTASEC"/>
</dbReference>
<organism evidence="8 9">
    <name type="scientific">Bemisia tabaci</name>
    <name type="common">Sweetpotato whitefly</name>
    <name type="synonym">Aleurodes tabaci</name>
    <dbReference type="NCBI Taxonomy" id="7038"/>
    <lineage>
        <taxon>Eukaryota</taxon>
        <taxon>Metazoa</taxon>
        <taxon>Ecdysozoa</taxon>
        <taxon>Arthropoda</taxon>
        <taxon>Hexapoda</taxon>
        <taxon>Insecta</taxon>
        <taxon>Pterygota</taxon>
        <taxon>Neoptera</taxon>
        <taxon>Paraneoptera</taxon>
        <taxon>Hemiptera</taxon>
        <taxon>Sternorrhyncha</taxon>
        <taxon>Aleyrodoidea</taxon>
        <taxon>Aleyrodidae</taxon>
        <taxon>Aleyrodinae</taxon>
        <taxon>Bemisia</taxon>
    </lineage>
</organism>
<evidence type="ECO:0000256" key="2">
    <source>
        <dbReference type="ARBA" id="ARBA00022645"/>
    </source>
</evidence>
<evidence type="ECO:0000313" key="9">
    <source>
        <dbReference type="Proteomes" id="UP001152759"/>
    </source>
</evidence>
<dbReference type="AlphaFoldDB" id="A0A9P0AGB4"/>
<feature type="signal peptide" evidence="7">
    <location>
        <begin position="1"/>
        <end position="17"/>
    </location>
</feature>
<evidence type="ECO:0000256" key="4">
    <source>
        <dbReference type="ARBA" id="ARBA00022729"/>
    </source>
</evidence>
<dbReference type="EMBL" id="OU963866">
    <property type="protein sequence ID" value="CAH0391115.1"/>
    <property type="molecule type" value="Genomic_DNA"/>
</dbReference>
<evidence type="ECO:0000256" key="7">
    <source>
        <dbReference type="RuleBase" id="RU361156"/>
    </source>
</evidence>
<dbReference type="KEGG" id="btab:109030862"/>
<keyword evidence="4 7" id="KW-0732">Signal</keyword>
<evidence type="ECO:0000313" key="8">
    <source>
        <dbReference type="EMBL" id="CAH0391115.1"/>
    </source>
</evidence>
<dbReference type="Proteomes" id="UP001152759">
    <property type="component" value="Chromosome 5"/>
</dbReference>
<evidence type="ECO:0000256" key="1">
    <source>
        <dbReference type="ARBA" id="ARBA00009431"/>
    </source>
</evidence>
<protein>
    <recommendedName>
        <fullName evidence="7">Carboxypeptidase</fullName>
        <ecNumber evidence="7">3.4.16.-</ecNumber>
    </recommendedName>
</protein>
<dbReference type="PROSITE" id="PS00131">
    <property type="entry name" value="CARBOXYPEPT_SER_SER"/>
    <property type="match status" value="1"/>
</dbReference>
<sequence>MLTIHLSLAVLFSGVASFPRIMDNYDRGHKSKAAPTNLTKDDALFLTPYIENGQIEKAQKLATVPPLLKNVHSYSGFLTVNKSANSNIFFWLFKSQQGNWEDKPLVVWLQGGPGASSMFGLVAEIGPFFVATGLKVKRRKYPWNRKFNLVVIDNPVGTGFSFTESDAAYPNNEMEVARDLYCALVQLFKLFPNLQKKELFVTGESYAGKYIPAIGYKIYRENKVSDFKIHVGGLMLGNAWTDPINQLSYGAYLYKLGLIDRRTKSRMEEKEEFARALLRAGNWREADHTVDEVYNEFLQASGVDLYDFVNDDVFKGMDDTRTFMEKEETRKAIHVGNLTFNDGYSSAWHLSDDVMQSVRPWVEELLQAEEFPILFYSGQLDVIVAYPLSLAFYDSLEWSHAYDYYKADRCKLVVGNDVAGYYKTAGTFTEVMVRNTGHMVPTTQPKWAYGLLERFITDVDSFKKCRDGTTGL</sequence>
<gene>
    <name evidence="8" type="ORF">BEMITA_LOCUS9764</name>
</gene>
<comment type="similarity">
    <text evidence="1 7">Belongs to the peptidase S10 family.</text>
</comment>
<keyword evidence="5 7" id="KW-0378">Hydrolase</keyword>
<keyword evidence="6" id="KW-0325">Glycoprotein</keyword>
<dbReference type="Gene3D" id="3.40.50.1820">
    <property type="entry name" value="alpha/beta hydrolase"/>
    <property type="match status" value="1"/>
</dbReference>
<evidence type="ECO:0000256" key="5">
    <source>
        <dbReference type="ARBA" id="ARBA00022801"/>
    </source>
</evidence>